<reference evidence="3 4" key="2">
    <citation type="journal article" date="2007" name="BMC Biol.">
        <title>A 100%-complete sequence reveals unusually simple genomic features in the hot-spring red alga Cyanidioschyzon merolae.</title>
        <authorList>
            <person name="Nozaki H."/>
            <person name="Takano H."/>
            <person name="Misumi O."/>
            <person name="Terasawa K."/>
            <person name="Matsuzaki M."/>
            <person name="Maruyama S."/>
            <person name="Nishida K."/>
            <person name="Yagisawa F."/>
            <person name="Yoshida Y."/>
            <person name="Fujiwara T."/>
            <person name="Takio S."/>
            <person name="Tamura K."/>
            <person name="Chung S.J."/>
            <person name="Nakamura S."/>
            <person name="Kuroiwa H."/>
            <person name="Tanaka K."/>
            <person name="Sato N."/>
            <person name="Kuroiwa T."/>
        </authorList>
    </citation>
    <scope>NUCLEOTIDE SEQUENCE [LARGE SCALE GENOMIC DNA]</scope>
    <source>
        <strain evidence="3 4">10D</strain>
    </source>
</reference>
<dbReference type="Proteomes" id="UP000007014">
    <property type="component" value="Chromosome 5"/>
</dbReference>
<dbReference type="RefSeq" id="XP_005535684.1">
    <property type="nucleotide sequence ID" value="XM_005535627.1"/>
</dbReference>
<dbReference type="OrthoDB" id="10447296at2759"/>
<feature type="compositionally biased region" description="Basic and acidic residues" evidence="1">
    <location>
        <begin position="20"/>
        <end position="29"/>
    </location>
</feature>
<evidence type="ECO:0000259" key="2">
    <source>
        <dbReference type="Pfam" id="PF16201"/>
    </source>
</evidence>
<dbReference type="HOGENOM" id="CLU_336625_0_0_1"/>
<dbReference type="Pfam" id="PF16201">
    <property type="entry name" value="NopRA1"/>
    <property type="match status" value="1"/>
</dbReference>
<dbReference type="AlphaFoldDB" id="M1VFQ4"/>
<dbReference type="GO" id="GO:0000466">
    <property type="term" value="P:maturation of 5.8S rRNA from tricistronic rRNA transcript (SSU-rRNA, 5.8S rRNA, LSU-rRNA)"/>
    <property type="evidence" value="ECO:0007669"/>
    <property type="project" value="TreeGrafter"/>
</dbReference>
<accession>M1VFQ4</accession>
<dbReference type="InterPro" id="IPR039844">
    <property type="entry name" value="URB1"/>
</dbReference>
<evidence type="ECO:0000256" key="1">
    <source>
        <dbReference type="SAM" id="MobiDB-lite"/>
    </source>
</evidence>
<reference evidence="3 4" key="1">
    <citation type="journal article" date="2004" name="Nature">
        <title>Genome sequence of the ultrasmall unicellular red alga Cyanidioschyzon merolae 10D.</title>
        <authorList>
            <person name="Matsuzaki M."/>
            <person name="Misumi O."/>
            <person name="Shin-i T."/>
            <person name="Maruyama S."/>
            <person name="Takahara M."/>
            <person name="Miyagishima S."/>
            <person name="Mori T."/>
            <person name="Nishida K."/>
            <person name="Yagisawa F."/>
            <person name="Nishida K."/>
            <person name="Yoshida Y."/>
            <person name="Nishimura Y."/>
            <person name="Nakao S."/>
            <person name="Kobayashi T."/>
            <person name="Momoyama Y."/>
            <person name="Higashiyama T."/>
            <person name="Minoda A."/>
            <person name="Sano M."/>
            <person name="Nomoto H."/>
            <person name="Oishi K."/>
            <person name="Hayashi H."/>
            <person name="Ohta F."/>
            <person name="Nishizaka S."/>
            <person name="Haga S."/>
            <person name="Miura S."/>
            <person name="Morishita T."/>
            <person name="Kabeya Y."/>
            <person name="Terasawa K."/>
            <person name="Suzuki Y."/>
            <person name="Ishii Y."/>
            <person name="Asakawa S."/>
            <person name="Takano H."/>
            <person name="Ohta N."/>
            <person name="Kuroiwa H."/>
            <person name="Tanaka K."/>
            <person name="Shimizu N."/>
            <person name="Sugano S."/>
            <person name="Sato N."/>
            <person name="Nozaki H."/>
            <person name="Ogasawara N."/>
            <person name="Kohara Y."/>
            <person name="Kuroiwa T."/>
        </authorList>
    </citation>
    <scope>NUCLEOTIDE SEQUENCE [LARGE SCALE GENOMIC DNA]</scope>
    <source>
        <strain evidence="3 4">10D</strain>
    </source>
</reference>
<dbReference type="GO" id="GO:0000463">
    <property type="term" value="P:maturation of LSU-rRNA from tricistronic rRNA transcript (SSU-rRNA, 5.8S rRNA, LSU-rRNA)"/>
    <property type="evidence" value="ECO:0007669"/>
    <property type="project" value="TreeGrafter"/>
</dbReference>
<evidence type="ECO:0000313" key="4">
    <source>
        <dbReference type="Proteomes" id="UP000007014"/>
    </source>
</evidence>
<dbReference type="PANTHER" id="PTHR13500:SF0">
    <property type="entry name" value="NUCLEOLAR PRE-RIBOSOMAL-ASSOCIATED PROTEIN 1"/>
    <property type="match status" value="1"/>
</dbReference>
<feature type="region of interest" description="Disordered" evidence="1">
    <location>
        <begin position="1"/>
        <end position="32"/>
    </location>
</feature>
<dbReference type="EMBL" id="AP006487">
    <property type="protein sequence ID" value="BAM79398.1"/>
    <property type="molecule type" value="Genomic_DNA"/>
</dbReference>
<name>M1VFQ4_CYAM1</name>
<protein>
    <recommendedName>
        <fullName evidence="2">URB1 C-terminal domain-containing protein</fullName>
    </recommendedName>
</protein>
<dbReference type="InterPro" id="IPR032436">
    <property type="entry name" value="URB1_C"/>
</dbReference>
<keyword evidence="4" id="KW-1185">Reference proteome</keyword>
<proteinExistence type="predicted"/>
<sequence>MTSGIPDFGVQGAGANQMHRGHESAKVADENAQPSAGTLLSALVSANPSQAALAATQLATLLTPNADDRTQHSTSPEVEAKSVDFQGLAQALLTEYRAVLQGFLRSEQAALTMSALRLLAAVARFGSGYARETFLTVQPNRDLLVQLLQKQRQRQQRKRRRLSELEKRTTTLEKSLLQWLDASALASNTFAPDLRELYAVLLRQVLQRIRFRQGANDIGRLLRVLRTATWLNSGRMLGSLLSIVEFVRGEQHRAGLIKIIAQTRDQRSLAQYLARENLSSSVKLRLAQSMLQAGGPEMSLAFLKALTSESALQDTNQSQSIWKSEQVALAIAALRQCTCTAAFSLPQNMRLDFVTCNAWIAALENGGKTIPSLTVLIDYIRQEAMRASNTLGSLRLARGLRLLRLCIEKRPEQIFQSGLDLTKIIPKAPETITYACSFTGAELVRTLGAMFSQNRSIRLATRLQDLFELRALPRAPLYAFFLQYLNEYGLLRNPHSGETCSLEASLWLDLLRFAAPSTRALFERIITEATCKPYAILDDALHSQAPGETSFQLSPLWIAVERRVRSTSDPYLEYCLKHIKACMAIMRSGSETTSPPPAPAEASPVSVENAMVVPRAGQQVLQVLAPDARHLDALYDSRIGDARDFIQSGALRSVLFMLAVEQNEIRHKAYDILATFYRLVPVAVELRERRLVQAVLDVLRSSITQPYQRLPRIQCALFASLAEIVTNGNHDLFKFAWKVTLLRPCWSLMEELPGVHEMIYSPEERVHEFLLQLLLEGNDTSDPFYAILRRHRLYSYLVGRKTFALRFRDRLQPLVDQVLHQLLAFPEARKRLERTCALETWLRLSRT</sequence>
<dbReference type="GeneID" id="16992935"/>
<dbReference type="GO" id="GO:0005730">
    <property type="term" value="C:nucleolus"/>
    <property type="evidence" value="ECO:0007669"/>
    <property type="project" value="TreeGrafter"/>
</dbReference>
<dbReference type="PANTHER" id="PTHR13500">
    <property type="entry name" value="NUCLEOLAR PRERIBOSOMAL-ASSOCIATED PROTEIN 1"/>
    <property type="match status" value="1"/>
</dbReference>
<feature type="domain" description="URB1 C-terminal" evidence="2">
    <location>
        <begin position="653"/>
        <end position="841"/>
    </location>
</feature>
<dbReference type="KEGG" id="cme:CYME_CME195C"/>
<organism evidence="3 4">
    <name type="scientific">Cyanidioschyzon merolae (strain NIES-3377 / 10D)</name>
    <name type="common">Unicellular red alga</name>
    <dbReference type="NCBI Taxonomy" id="280699"/>
    <lineage>
        <taxon>Eukaryota</taxon>
        <taxon>Rhodophyta</taxon>
        <taxon>Bangiophyceae</taxon>
        <taxon>Cyanidiales</taxon>
        <taxon>Cyanidiaceae</taxon>
        <taxon>Cyanidioschyzon</taxon>
    </lineage>
</organism>
<evidence type="ECO:0000313" key="3">
    <source>
        <dbReference type="EMBL" id="BAM79398.1"/>
    </source>
</evidence>
<gene>
    <name evidence="3" type="ORF">CYME_CME195C</name>
</gene>
<dbReference type="Gramene" id="CME195CT">
    <property type="protein sequence ID" value="CME195CT"/>
    <property type="gene ID" value="CME195C"/>
</dbReference>